<evidence type="ECO:0000256" key="1">
    <source>
        <dbReference type="ARBA" id="ARBA00022741"/>
    </source>
</evidence>
<dbReference type="GO" id="GO:0005524">
    <property type="term" value="F:ATP binding"/>
    <property type="evidence" value="ECO:0007669"/>
    <property type="project" value="UniProtKB-KW"/>
</dbReference>
<evidence type="ECO:0000313" key="4">
    <source>
        <dbReference type="EMBL" id="VFJ62195.1"/>
    </source>
</evidence>
<keyword evidence="2" id="KW-0067">ATP-binding</keyword>
<dbReference type="InterPro" id="IPR002586">
    <property type="entry name" value="CobQ/CobB/MinD/ParA_Nub-bd_dom"/>
</dbReference>
<dbReference type="Gene3D" id="3.40.50.300">
    <property type="entry name" value="P-loop containing nucleotide triphosphate hydrolases"/>
    <property type="match status" value="1"/>
</dbReference>
<protein>
    <submittedName>
        <fullName evidence="4">CobQ/CobB/MinD/ParA nucleotide binding domain-containing protein</fullName>
    </submittedName>
</protein>
<dbReference type="GO" id="GO:0005829">
    <property type="term" value="C:cytosol"/>
    <property type="evidence" value="ECO:0007669"/>
    <property type="project" value="TreeGrafter"/>
</dbReference>
<gene>
    <name evidence="4" type="ORF">BECKFW1821C_GA0114237_10023</name>
</gene>
<dbReference type="NCBIfam" id="NF047398">
    <property type="entry name" value="AAA_KGGVGR"/>
    <property type="match status" value="1"/>
</dbReference>
<evidence type="ECO:0000259" key="3">
    <source>
        <dbReference type="Pfam" id="PF01656"/>
    </source>
</evidence>
<dbReference type="GO" id="GO:0009898">
    <property type="term" value="C:cytoplasmic side of plasma membrane"/>
    <property type="evidence" value="ECO:0007669"/>
    <property type="project" value="TreeGrafter"/>
</dbReference>
<feature type="domain" description="CobQ/CobB/MinD/ParA nucleotide binding" evidence="3">
    <location>
        <begin position="6"/>
        <end position="165"/>
    </location>
</feature>
<organism evidence="4">
    <name type="scientific">Candidatus Kentrum sp. FW</name>
    <dbReference type="NCBI Taxonomy" id="2126338"/>
    <lineage>
        <taxon>Bacteria</taxon>
        <taxon>Pseudomonadati</taxon>
        <taxon>Pseudomonadota</taxon>
        <taxon>Gammaproteobacteria</taxon>
        <taxon>Candidatus Kentrum</taxon>
    </lineage>
</organism>
<dbReference type="EMBL" id="CAADFE010000002">
    <property type="protein sequence ID" value="VFJ62195.1"/>
    <property type="molecule type" value="Genomic_DNA"/>
</dbReference>
<dbReference type="AlphaFoldDB" id="A0A450T5Y4"/>
<name>A0A450T5Y4_9GAMM</name>
<dbReference type="SUPFAM" id="SSF52540">
    <property type="entry name" value="P-loop containing nucleoside triphosphate hydrolases"/>
    <property type="match status" value="1"/>
</dbReference>
<sequence>MKTLIFHSVKGGVGRTLALCNVARALTDIGKRVLMLDFDYTAPGLHYKFGRSSAPGYIEYLETFDVEARTGGVVDKKRWQALERNIEAIDKNLHLLRAGNESNIDFWNFISSHLFHRLFYTAPNEVDGLKPSVFPEEWLDRNIEAFLADKELIEKNLAPDYLLVDCKTSLDIFSAFFLLDWADTVVHFFSANPEGIQYACGTATALVHHMAEESEKDRQIGFVPVISRVPNYAGEQEKAGYREAVRSEWRRRKWKGNKANLAADFFQPEDFVFLSEMSQIEANERILFTWEDRRDPLWKLSHDYLSLCARAAPQLDEKRFGETNNWWDGNEKWWYEHLGMNPNTRILAKEFDSYIHLGTMLNVDTQPNIAMRVRTFHLLMGGVLDLKDSTEDKQTTERQQAALREAGRRCGEDFGRELNETFTREQPSLELRQRIASWAEFDSGVGFGAIRVLDISSQGSEGWLLVAGDAFDRPDVGLRPEEIQDLRAFFEGYVESVLTDLHKAMDKDVSAIRVRGITEANTPDHIKQLATEKGSQAGSYYEFFRETPTTKIAD</sequence>
<keyword evidence="1" id="KW-0547">Nucleotide-binding</keyword>
<dbReference type="InterPro" id="IPR050625">
    <property type="entry name" value="ParA/MinD_ATPase"/>
</dbReference>
<accession>A0A450T5Y4</accession>
<evidence type="ECO:0000256" key="2">
    <source>
        <dbReference type="ARBA" id="ARBA00022840"/>
    </source>
</evidence>
<dbReference type="InterPro" id="IPR027417">
    <property type="entry name" value="P-loop_NTPase"/>
</dbReference>
<dbReference type="Pfam" id="PF01656">
    <property type="entry name" value="CbiA"/>
    <property type="match status" value="1"/>
</dbReference>
<proteinExistence type="predicted"/>
<dbReference type="PANTHER" id="PTHR43384:SF6">
    <property type="entry name" value="SEPTUM SITE-DETERMINING PROTEIN MIND HOMOLOG, CHLOROPLASTIC"/>
    <property type="match status" value="1"/>
</dbReference>
<dbReference type="PANTHER" id="PTHR43384">
    <property type="entry name" value="SEPTUM SITE-DETERMINING PROTEIN MIND HOMOLOG, CHLOROPLASTIC-RELATED"/>
    <property type="match status" value="1"/>
</dbReference>
<reference evidence="4" key="1">
    <citation type="submission" date="2019-02" db="EMBL/GenBank/DDBJ databases">
        <authorList>
            <person name="Gruber-Vodicka R. H."/>
            <person name="Seah K. B. B."/>
        </authorList>
    </citation>
    <scope>NUCLEOTIDE SEQUENCE</scope>
    <source>
        <strain evidence="4">BECK_BZ131</strain>
    </source>
</reference>
<dbReference type="GO" id="GO:0051782">
    <property type="term" value="P:negative regulation of cell division"/>
    <property type="evidence" value="ECO:0007669"/>
    <property type="project" value="TreeGrafter"/>
</dbReference>
<dbReference type="GO" id="GO:0016887">
    <property type="term" value="F:ATP hydrolysis activity"/>
    <property type="evidence" value="ECO:0007669"/>
    <property type="project" value="TreeGrafter"/>
</dbReference>